<evidence type="ECO:0000313" key="3">
    <source>
        <dbReference type="Proteomes" id="UP000015241"/>
    </source>
</evidence>
<protein>
    <recommendedName>
        <fullName evidence="1">NADP-dependent oxidoreductase domain-containing protein</fullName>
    </recommendedName>
</protein>
<gene>
    <name evidence="2" type="ORF">FOMPIDRAFT_1041035</name>
</gene>
<dbReference type="InParanoid" id="S8EBV5"/>
<dbReference type="PRINTS" id="PR00069">
    <property type="entry name" value="ALDKETRDTASE"/>
</dbReference>
<reference evidence="2 3" key="1">
    <citation type="journal article" date="2012" name="Science">
        <title>The Paleozoic origin of enzymatic lignin decomposition reconstructed from 31 fungal genomes.</title>
        <authorList>
            <person name="Floudas D."/>
            <person name="Binder M."/>
            <person name="Riley R."/>
            <person name="Barry K."/>
            <person name="Blanchette R.A."/>
            <person name="Henrissat B."/>
            <person name="Martinez A.T."/>
            <person name="Otillar R."/>
            <person name="Spatafora J.W."/>
            <person name="Yadav J.S."/>
            <person name="Aerts A."/>
            <person name="Benoit I."/>
            <person name="Boyd A."/>
            <person name="Carlson A."/>
            <person name="Copeland A."/>
            <person name="Coutinho P.M."/>
            <person name="de Vries R.P."/>
            <person name="Ferreira P."/>
            <person name="Findley K."/>
            <person name="Foster B."/>
            <person name="Gaskell J."/>
            <person name="Glotzer D."/>
            <person name="Gorecki P."/>
            <person name="Heitman J."/>
            <person name="Hesse C."/>
            <person name="Hori C."/>
            <person name="Igarashi K."/>
            <person name="Jurgens J.A."/>
            <person name="Kallen N."/>
            <person name="Kersten P."/>
            <person name="Kohler A."/>
            <person name="Kuees U."/>
            <person name="Kumar T.K.A."/>
            <person name="Kuo A."/>
            <person name="LaButti K."/>
            <person name="Larrondo L.F."/>
            <person name="Lindquist E."/>
            <person name="Ling A."/>
            <person name="Lombard V."/>
            <person name="Lucas S."/>
            <person name="Lundell T."/>
            <person name="Martin R."/>
            <person name="McLaughlin D.J."/>
            <person name="Morgenstern I."/>
            <person name="Morin E."/>
            <person name="Murat C."/>
            <person name="Nagy L.G."/>
            <person name="Nolan M."/>
            <person name="Ohm R.A."/>
            <person name="Patyshakuliyeva A."/>
            <person name="Rokas A."/>
            <person name="Ruiz-Duenas F.J."/>
            <person name="Sabat G."/>
            <person name="Salamov A."/>
            <person name="Samejima M."/>
            <person name="Schmutz J."/>
            <person name="Slot J.C."/>
            <person name="St John F."/>
            <person name="Stenlid J."/>
            <person name="Sun H."/>
            <person name="Sun S."/>
            <person name="Syed K."/>
            <person name="Tsang A."/>
            <person name="Wiebenga A."/>
            <person name="Young D."/>
            <person name="Pisabarro A."/>
            <person name="Eastwood D.C."/>
            <person name="Martin F."/>
            <person name="Cullen D."/>
            <person name="Grigoriev I.V."/>
            <person name="Hibbett D.S."/>
        </authorList>
    </citation>
    <scope>NUCLEOTIDE SEQUENCE</scope>
    <source>
        <strain evidence="3">FP-58527</strain>
    </source>
</reference>
<accession>S8EBV5</accession>
<evidence type="ECO:0000259" key="1">
    <source>
        <dbReference type="Pfam" id="PF00248"/>
    </source>
</evidence>
<dbReference type="InterPro" id="IPR018170">
    <property type="entry name" value="Aldo/ket_reductase_CS"/>
</dbReference>
<dbReference type="EMBL" id="KE504137">
    <property type="protein sequence ID" value="EPT02123.1"/>
    <property type="molecule type" value="Genomic_DNA"/>
</dbReference>
<dbReference type="OrthoDB" id="416253at2759"/>
<dbReference type="AlphaFoldDB" id="S8EBV5"/>
<dbReference type="PANTHER" id="PTHR11732">
    <property type="entry name" value="ALDO/KETO REDUCTASE"/>
    <property type="match status" value="1"/>
</dbReference>
<dbReference type="SUPFAM" id="SSF51430">
    <property type="entry name" value="NAD(P)-linked oxidoreductase"/>
    <property type="match status" value="1"/>
</dbReference>
<evidence type="ECO:0000313" key="2">
    <source>
        <dbReference type="EMBL" id="EPT02123.1"/>
    </source>
</evidence>
<sequence>MFTTVRHDIKPFKSLVCHIRPGGEGVLHHRTKTAETCAVSESECPRRHASTSHDLNARVVCAHPDKVRAIGVSNVSVPYLHELLNVATVVPAVNQIESHPSLAQEELVQLCRSKGIAVTAYSPLGSDNAPLGAHPVVQEIARKHGVTPHNILISFHANRPDVNVIPKSVTPERIIANKTIVNLSPEEVQTLFDIEKAGPRRV</sequence>
<dbReference type="InterPro" id="IPR020471">
    <property type="entry name" value="AKR"/>
</dbReference>
<name>S8EBV5_FOMSC</name>
<dbReference type="STRING" id="743788.S8EBV5"/>
<dbReference type="eggNOG" id="KOG1577">
    <property type="taxonomic scope" value="Eukaryota"/>
</dbReference>
<organism evidence="2 3">
    <name type="scientific">Fomitopsis schrenkii</name>
    <name type="common">Brown rot fungus</name>
    <dbReference type="NCBI Taxonomy" id="2126942"/>
    <lineage>
        <taxon>Eukaryota</taxon>
        <taxon>Fungi</taxon>
        <taxon>Dikarya</taxon>
        <taxon>Basidiomycota</taxon>
        <taxon>Agaricomycotina</taxon>
        <taxon>Agaricomycetes</taxon>
        <taxon>Polyporales</taxon>
        <taxon>Fomitopsis</taxon>
    </lineage>
</organism>
<keyword evidence="3" id="KW-1185">Reference proteome</keyword>
<dbReference type="Pfam" id="PF00248">
    <property type="entry name" value="Aldo_ket_red"/>
    <property type="match status" value="1"/>
</dbReference>
<dbReference type="InterPro" id="IPR023210">
    <property type="entry name" value="NADP_OxRdtase_dom"/>
</dbReference>
<dbReference type="Proteomes" id="UP000015241">
    <property type="component" value="Unassembled WGS sequence"/>
</dbReference>
<dbReference type="HOGENOM" id="CLU_1354649_0_0_1"/>
<proteinExistence type="predicted"/>
<dbReference type="GO" id="GO:0016491">
    <property type="term" value="F:oxidoreductase activity"/>
    <property type="evidence" value="ECO:0007669"/>
    <property type="project" value="InterPro"/>
</dbReference>
<dbReference type="Gene3D" id="3.20.20.100">
    <property type="entry name" value="NADP-dependent oxidoreductase domain"/>
    <property type="match status" value="1"/>
</dbReference>
<feature type="domain" description="NADP-dependent oxidoreductase" evidence="1">
    <location>
        <begin position="66"/>
        <end position="191"/>
    </location>
</feature>
<dbReference type="PROSITE" id="PS00063">
    <property type="entry name" value="ALDOKETO_REDUCTASE_3"/>
    <property type="match status" value="1"/>
</dbReference>
<dbReference type="InterPro" id="IPR036812">
    <property type="entry name" value="NAD(P)_OxRdtase_dom_sf"/>
</dbReference>